<feature type="topological domain" description="Cytoplasmic" evidence="14">
    <location>
        <begin position="164"/>
        <end position="165"/>
    </location>
</feature>
<keyword evidence="8 14" id="KW-1133">Transmembrane helix</keyword>
<evidence type="ECO:0000256" key="1">
    <source>
        <dbReference type="ARBA" id="ARBA00004429"/>
    </source>
</evidence>
<feature type="disulfide bond" description="Redox-active" evidence="14">
    <location>
        <begin position="38"/>
        <end position="41"/>
    </location>
</feature>
<evidence type="ECO:0000256" key="5">
    <source>
        <dbReference type="ARBA" id="ARBA00022519"/>
    </source>
</evidence>
<reference evidence="16 17" key="1">
    <citation type="submission" date="2019-07" db="EMBL/GenBank/DDBJ databases">
        <title>Lysobacter weifangensis sp. nov., isolated from bensulfuron-methyl contaminated farmland soil.</title>
        <authorList>
            <person name="Zhao H."/>
        </authorList>
    </citation>
    <scope>NUCLEOTIDE SEQUENCE [LARGE SCALE GENOMIC DNA]</scope>
    <source>
        <strain evidence="16 17">CC-Bw-6</strain>
    </source>
</reference>
<evidence type="ECO:0000313" key="17">
    <source>
        <dbReference type="Proteomes" id="UP000315891"/>
    </source>
</evidence>
<dbReference type="EMBL" id="CP041742">
    <property type="protein sequence ID" value="QDQ72406.1"/>
    <property type="molecule type" value="Genomic_DNA"/>
</dbReference>
<evidence type="ECO:0000256" key="11">
    <source>
        <dbReference type="ARBA" id="ARBA00023157"/>
    </source>
</evidence>
<evidence type="ECO:0000256" key="7">
    <source>
        <dbReference type="ARBA" id="ARBA00022982"/>
    </source>
</evidence>
<dbReference type="SUPFAM" id="SSF158442">
    <property type="entry name" value="DsbB-like"/>
    <property type="match status" value="1"/>
</dbReference>
<dbReference type="InterPro" id="IPR022920">
    <property type="entry name" value="Disulphide_bond_form_DsbB"/>
</dbReference>
<dbReference type="InterPro" id="IPR023380">
    <property type="entry name" value="DsbB-like_sf"/>
</dbReference>
<keyword evidence="10 14" id="KW-0472">Membrane</keyword>
<evidence type="ECO:0000256" key="13">
    <source>
        <dbReference type="ARBA" id="ARBA00023284"/>
    </source>
</evidence>
<evidence type="ECO:0000256" key="9">
    <source>
        <dbReference type="ARBA" id="ARBA00023002"/>
    </source>
</evidence>
<accession>A0A516V1K4</accession>
<gene>
    <name evidence="14" type="primary">dsbB</name>
    <name evidence="16" type="ORF">FNZ56_00145</name>
</gene>
<evidence type="ECO:0000256" key="3">
    <source>
        <dbReference type="ARBA" id="ARBA00022448"/>
    </source>
</evidence>
<keyword evidence="12 14" id="KW-0143">Chaperone</keyword>
<dbReference type="OrthoDB" id="3711263at2"/>
<dbReference type="HAMAP" id="MF_00286">
    <property type="entry name" value="DsbB"/>
    <property type="match status" value="1"/>
</dbReference>
<comment type="caution">
    <text evidence="14">Lacks conserved residue(s) required for the propagation of feature annotation.</text>
</comment>
<feature type="transmembrane region" description="Helical" evidence="15">
    <location>
        <begin position="42"/>
        <end position="62"/>
    </location>
</feature>
<evidence type="ECO:0000256" key="15">
    <source>
        <dbReference type="SAM" id="Phobius"/>
    </source>
</evidence>
<dbReference type="Gene3D" id="1.20.1550.10">
    <property type="entry name" value="DsbB-like"/>
    <property type="match status" value="1"/>
</dbReference>
<dbReference type="PANTHER" id="PTHR36570">
    <property type="entry name" value="DISULFIDE BOND FORMATION PROTEIN B"/>
    <property type="match status" value="1"/>
</dbReference>
<keyword evidence="17" id="KW-1185">Reference proteome</keyword>
<evidence type="ECO:0000256" key="10">
    <source>
        <dbReference type="ARBA" id="ARBA00023136"/>
    </source>
</evidence>
<dbReference type="GO" id="GO:0006457">
    <property type="term" value="P:protein folding"/>
    <property type="evidence" value="ECO:0007669"/>
    <property type="project" value="InterPro"/>
</dbReference>
<comment type="subcellular location">
    <subcellularLocation>
        <location evidence="1">Cell inner membrane</location>
        <topology evidence="1">Multi-pass membrane protein</topology>
    </subcellularLocation>
    <subcellularLocation>
        <location evidence="14">Cell membrane</location>
        <topology evidence="14">Multi-pass membrane protein</topology>
    </subcellularLocation>
</comment>
<keyword evidence="6 14" id="KW-0812">Transmembrane</keyword>
<name>A0A516V1K4_9GAMM</name>
<dbReference type="Proteomes" id="UP000315891">
    <property type="component" value="Chromosome"/>
</dbReference>
<keyword evidence="7 14" id="KW-0249">Electron transport</keyword>
<feature type="topological domain" description="Cytoplasmic" evidence="14">
    <location>
        <begin position="1"/>
        <end position="11"/>
    </location>
</feature>
<dbReference type="GO" id="GO:0005886">
    <property type="term" value="C:plasma membrane"/>
    <property type="evidence" value="ECO:0007669"/>
    <property type="project" value="UniProtKB-SubCell"/>
</dbReference>
<evidence type="ECO:0000256" key="4">
    <source>
        <dbReference type="ARBA" id="ARBA00022475"/>
    </source>
</evidence>
<proteinExistence type="inferred from homology"/>
<keyword evidence="5" id="KW-0997">Cell inner membrane</keyword>
<dbReference type="RefSeq" id="WP_143877922.1">
    <property type="nucleotide sequence ID" value="NZ_BAABLZ010000002.1"/>
</dbReference>
<dbReference type="Pfam" id="PF02600">
    <property type="entry name" value="DsbB"/>
    <property type="match status" value="1"/>
</dbReference>
<evidence type="ECO:0000256" key="2">
    <source>
        <dbReference type="ARBA" id="ARBA00008823"/>
    </source>
</evidence>
<keyword evidence="9 14" id="KW-0560">Oxidoreductase</keyword>
<comment type="function">
    <text evidence="14">Required for disulfide bond formation in some periplasmic proteins. Acts by oxidizing the DsbA protein.</text>
</comment>
<keyword evidence="3 14" id="KW-0813">Transport</keyword>
<keyword evidence="4 14" id="KW-1003">Cell membrane</keyword>
<dbReference type="GO" id="GO:0009055">
    <property type="term" value="F:electron transfer activity"/>
    <property type="evidence" value="ECO:0007669"/>
    <property type="project" value="UniProtKB-UniRule"/>
</dbReference>
<dbReference type="NCBIfam" id="NF003354">
    <property type="entry name" value="PRK04388.1"/>
    <property type="match status" value="1"/>
</dbReference>
<dbReference type="PANTHER" id="PTHR36570:SF3">
    <property type="entry name" value="DISULFIDE BOND FORMATION PROTEIN B"/>
    <property type="match status" value="1"/>
</dbReference>
<keyword evidence="11 14" id="KW-1015">Disulfide bond</keyword>
<feature type="transmembrane region" description="Helical" evidence="15">
    <location>
        <begin position="74"/>
        <end position="92"/>
    </location>
</feature>
<protein>
    <recommendedName>
        <fullName evidence="14">Disulfide bond formation protein B</fullName>
    </recommendedName>
    <alternativeName>
        <fullName evidence="14">Disulfide oxidoreductase</fullName>
    </alternativeName>
</protein>
<evidence type="ECO:0000313" key="16">
    <source>
        <dbReference type="EMBL" id="QDQ72406.1"/>
    </source>
</evidence>
<organism evidence="16 17">
    <name type="scientific">Pseudoluteimonas lycopersici</name>
    <dbReference type="NCBI Taxonomy" id="1324796"/>
    <lineage>
        <taxon>Bacteria</taxon>
        <taxon>Pseudomonadati</taxon>
        <taxon>Pseudomonadota</taxon>
        <taxon>Gammaproteobacteria</taxon>
        <taxon>Lysobacterales</taxon>
        <taxon>Lysobacteraceae</taxon>
        <taxon>Pseudoluteimonas</taxon>
    </lineage>
</organism>
<evidence type="ECO:0000256" key="14">
    <source>
        <dbReference type="HAMAP-Rule" id="MF_00286"/>
    </source>
</evidence>
<feature type="topological domain" description="Periplasmic" evidence="14">
    <location>
        <begin position="29"/>
        <end position="46"/>
    </location>
</feature>
<dbReference type="InterPro" id="IPR003752">
    <property type="entry name" value="DiS_bond_form_DsbB/BdbC"/>
</dbReference>
<evidence type="ECO:0000256" key="12">
    <source>
        <dbReference type="ARBA" id="ARBA00023186"/>
    </source>
</evidence>
<dbReference type="AlphaFoldDB" id="A0A516V1K4"/>
<dbReference type="InterPro" id="IPR050183">
    <property type="entry name" value="DsbB"/>
</dbReference>
<evidence type="ECO:0000256" key="6">
    <source>
        <dbReference type="ARBA" id="ARBA00022692"/>
    </source>
</evidence>
<dbReference type="GO" id="GO:0015035">
    <property type="term" value="F:protein-disulfide reductase activity"/>
    <property type="evidence" value="ECO:0007669"/>
    <property type="project" value="UniProtKB-UniRule"/>
</dbReference>
<evidence type="ECO:0000256" key="8">
    <source>
        <dbReference type="ARBA" id="ARBA00022989"/>
    </source>
</evidence>
<keyword evidence="13 14" id="KW-0676">Redox-active center</keyword>
<sequence>MNPFRWSFRKQFLLGFACCAALLGYAFYVQFHLRIQPCPFCIFQRIAFAALGLVFLVGGLAAPRSQGARKAWSLLALVPAVVGIGYAGRHSWVQLYPPEMPSCGPGLNFMLERQSWLGVARKVLMADGDCSNINWQFLGLSMPMWCLLWFLALAAWALLAGFRRR</sequence>
<comment type="similarity">
    <text evidence="2 14">Belongs to the DsbB family.</text>
</comment>
<feature type="transmembrane region" description="Helical" evidence="15">
    <location>
        <begin position="142"/>
        <end position="162"/>
    </location>
</feature>